<feature type="region of interest" description="Disordered" evidence="1">
    <location>
        <begin position="183"/>
        <end position="256"/>
    </location>
</feature>
<dbReference type="EMBL" id="JAVXUO010001414">
    <property type="protein sequence ID" value="KAK2982559.1"/>
    <property type="molecule type" value="Genomic_DNA"/>
</dbReference>
<evidence type="ECO:0000313" key="4">
    <source>
        <dbReference type="Proteomes" id="UP001187471"/>
    </source>
</evidence>
<sequence length="256" mass="29437">MGMIVVAFVMMMELGLFVPQFVFVVGVESVCHDGVGVGVCLRGDLMMMMVVELVFVVEDSGRTGVRYGTSCSCYLLTFFLCSGPLIIHDSFNHGYDMYIITKSKILQRMMVAVSKSYIWAYASFQFAIVILFAHIFYAVLNVSSILSVLLSSFTGFGIAISTNSLLVEYLRWRTSRDLQSSHQHVSGGVQSQQLQQHDRQYHHHHRHHHNHHHHRPQYYQQHLRQQELQQQQQQQQQQSIEIASVMPTNDTRPQSY</sequence>
<keyword evidence="4" id="KW-1185">Reference proteome</keyword>
<keyword evidence="2" id="KW-1133">Transmembrane helix</keyword>
<feature type="transmembrane region" description="Helical" evidence="2">
    <location>
        <begin position="6"/>
        <end position="27"/>
    </location>
</feature>
<feature type="transmembrane region" description="Helical" evidence="2">
    <location>
        <begin position="34"/>
        <end position="55"/>
    </location>
</feature>
<accession>A0AA88UF47</accession>
<evidence type="ECO:0000313" key="3">
    <source>
        <dbReference type="EMBL" id="KAK2982559.1"/>
    </source>
</evidence>
<comment type="caution">
    <text evidence="3">The sequence shown here is derived from an EMBL/GenBank/DDBJ whole genome shotgun (WGS) entry which is preliminary data.</text>
</comment>
<feature type="compositionally biased region" description="Low complexity" evidence="1">
    <location>
        <begin position="183"/>
        <end position="195"/>
    </location>
</feature>
<feature type="transmembrane region" description="Helical" evidence="2">
    <location>
        <begin position="67"/>
        <end position="87"/>
    </location>
</feature>
<feature type="transmembrane region" description="Helical" evidence="2">
    <location>
        <begin position="145"/>
        <end position="166"/>
    </location>
</feature>
<gene>
    <name evidence="3" type="ORF">RJ640_028726</name>
</gene>
<keyword evidence="2" id="KW-0472">Membrane</keyword>
<proteinExistence type="predicted"/>
<keyword evidence="2" id="KW-0812">Transmembrane</keyword>
<name>A0AA88UF47_9ASTE</name>
<protein>
    <submittedName>
        <fullName evidence="3">Uncharacterized protein</fullName>
    </submittedName>
</protein>
<organism evidence="3 4">
    <name type="scientific">Escallonia rubra</name>
    <dbReference type="NCBI Taxonomy" id="112253"/>
    <lineage>
        <taxon>Eukaryota</taxon>
        <taxon>Viridiplantae</taxon>
        <taxon>Streptophyta</taxon>
        <taxon>Embryophyta</taxon>
        <taxon>Tracheophyta</taxon>
        <taxon>Spermatophyta</taxon>
        <taxon>Magnoliopsida</taxon>
        <taxon>eudicotyledons</taxon>
        <taxon>Gunneridae</taxon>
        <taxon>Pentapetalae</taxon>
        <taxon>asterids</taxon>
        <taxon>campanulids</taxon>
        <taxon>Escalloniales</taxon>
        <taxon>Escalloniaceae</taxon>
        <taxon>Escallonia</taxon>
    </lineage>
</organism>
<dbReference type="PANTHER" id="PTHR46158:SF2">
    <property type="entry name" value="OS02G0165000 PROTEIN"/>
    <property type="match status" value="1"/>
</dbReference>
<feature type="transmembrane region" description="Helical" evidence="2">
    <location>
        <begin position="118"/>
        <end position="139"/>
    </location>
</feature>
<evidence type="ECO:0000256" key="1">
    <source>
        <dbReference type="SAM" id="MobiDB-lite"/>
    </source>
</evidence>
<feature type="compositionally biased region" description="Polar residues" evidence="1">
    <location>
        <begin position="246"/>
        <end position="256"/>
    </location>
</feature>
<feature type="compositionally biased region" description="Low complexity" evidence="1">
    <location>
        <begin position="217"/>
        <end position="238"/>
    </location>
</feature>
<evidence type="ECO:0000256" key="2">
    <source>
        <dbReference type="SAM" id="Phobius"/>
    </source>
</evidence>
<dbReference type="Proteomes" id="UP001187471">
    <property type="component" value="Unassembled WGS sequence"/>
</dbReference>
<dbReference type="PANTHER" id="PTHR46158">
    <property type="entry name" value="OS02G0165000 PROTEIN"/>
    <property type="match status" value="1"/>
</dbReference>
<feature type="compositionally biased region" description="Basic residues" evidence="1">
    <location>
        <begin position="200"/>
        <end position="216"/>
    </location>
</feature>
<dbReference type="AlphaFoldDB" id="A0AA88UF47"/>
<reference evidence="3" key="1">
    <citation type="submission" date="2022-12" db="EMBL/GenBank/DDBJ databases">
        <title>Draft genome assemblies for two species of Escallonia (Escalloniales).</title>
        <authorList>
            <person name="Chanderbali A."/>
            <person name="Dervinis C."/>
            <person name="Anghel I."/>
            <person name="Soltis D."/>
            <person name="Soltis P."/>
            <person name="Zapata F."/>
        </authorList>
    </citation>
    <scope>NUCLEOTIDE SEQUENCE</scope>
    <source>
        <strain evidence="3">UCBG92.1500</strain>
        <tissue evidence="3">Leaf</tissue>
    </source>
</reference>